<dbReference type="Pfam" id="PF00535">
    <property type="entry name" value="Glycos_transf_2"/>
    <property type="match status" value="1"/>
</dbReference>
<evidence type="ECO:0000259" key="2">
    <source>
        <dbReference type="Pfam" id="PF00535"/>
    </source>
</evidence>
<dbReference type="AlphaFoldDB" id="A0A271VPS6"/>
<dbReference type="InterPro" id="IPR029044">
    <property type="entry name" value="Nucleotide-diphossugar_trans"/>
</dbReference>
<comment type="similarity">
    <text evidence="1">Belongs to the glycosyltransferase 2 family. WaaE/KdtX subfamily.</text>
</comment>
<dbReference type="EMBL" id="NMSH01000021">
    <property type="protein sequence ID" value="PAR20173.1"/>
    <property type="molecule type" value="Genomic_DNA"/>
</dbReference>
<gene>
    <name evidence="3" type="ORF">CGU03_13100</name>
</gene>
<name>A0A271VPS6_VIBMT</name>
<dbReference type="RefSeq" id="WP_055044282.1">
    <property type="nucleotide sequence ID" value="NZ_LBGR01000011.1"/>
</dbReference>
<dbReference type="CDD" id="cd02511">
    <property type="entry name" value="Beta4Glucosyltransferase"/>
    <property type="match status" value="1"/>
</dbReference>
<dbReference type="SUPFAM" id="SSF53448">
    <property type="entry name" value="Nucleotide-diphospho-sugar transferases"/>
    <property type="match status" value="1"/>
</dbReference>
<dbReference type="PANTHER" id="PTHR43630:SF2">
    <property type="entry name" value="GLYCOSYLTRANSFERASE"/>
    <property type="match status" value="1"/>
</dbReference>
<feature type="domain" description="Glycosyltransferase 2-like" evidence="2">
    <location>
        <begin position="5"/>
        <end position="130"/>
    </location>
</feature>
<comment type="caution">
    <text evidence="3">The sequence shown here is derived from an EMBL/GenBank/DDBJ whole genome shotgun (WGS) entry which is preliminary data.</text>
</comment>
<accession>A0A271VPS6</accession>
<sequence length="253" mass="29364">MNTLSVVLITHNAAKTLAATLESVRWADEIIVLDSGSNDDTLAIAQTFGAQCYQQTDWQGFGRQRQIAQSYASSDYVLMLDSDEQVTSELYRSIQGILQQPVHRNIAYACARRNRFIGRYMKHCGWYPDYVIRLYLREERQYNNDRVHESLNMEQAHLHYLDGDLLHETAPNFIEFQQKQLRYAEQWALQRQQQGKQGSLWQAFSHSLSAFVKTYLIRKGFLDGKHGIVLSLIVTQYTFNKYVALWALTQKKG</sequence>
<dbReference type="InterPro" id="IPR001173">
    <property type="entry name" value="Glyco_trans_2-like"/>
</dbReference>
<evidence type="ECO:0000256" key="1">
    <source>
        <dbReference type="ARBA" id="ARBA00038494"/>
    </source>
</evidence>
<reference evidence="4" key="1">
    <citation type="submission" date="2017-07" db="EMBL/GenBank/DDBJ databases">
        <authorList>
            <person name="Boucher Y."/>
            <person name="Orata F.D."/>
        </authorList>
    </citation>
    <scope>NUCLEOTIDE SEQUENCE [LARGE SCALE GENOMIC DNA]</scope>
    <source>
        <strain evidence="4">OYP9E10</strain>
    </source>
</reference>
<dbReference type="Gene3D" id="3.90.550.10">
    <property type="entry name" value="Spore Coat Polysaccharide Biosynthesis Protein SpsA, Chain A"/>
    <property type="match status" value="1"/>
</dbReference>
<protein>
    <submittedName>
        <fullName evidence="3">Lipopolysaccharide biosynthesis protein</fullName>
    </submittedName>
</protein>
<dbReference type="PANTHER" id="PTHR43630">
    <property type="entry name" value="POLY-BETA-1,6-N-ACETYL-D-GLUCOSAMINE SYNTHASE"/>
    <property type="match status" value="1"/>
</dbReference>
<evidence type="ECO:0000313" key="4">
    <source>
        <dbReference type="Proteomes" id="UP000216173"/>
    </source>
</evidence>
<organism evidence="3 4">
    <name type="scientific">Vibrio metoecus</name>
    <dbReference type="NCBI Taxonomy" id="1481663"/>
    <lineage>
        <taxon>Bacteria</taxon>
        <taxon>Pseudomonadati</taxon>
        <taxon>Pseudomonadota</taxon>
        <taxon>Gammaproteobacteria</taxon>
        <taxon>Vibrionales</taxon>
        <taxon>Vibrionaceae</taxon>
        <taxon>Vibrio</taxon>
    </lineage>
</organism>
<proteinExistence type="inferred from homology"/>
<evidence type="ECO:0000313" key="3">
    <source>
        <dbReference type="EMBL" id="PAR20173.1"/>
    </source>
</evidence>
<dbReference type="Proteomes" id="UP000216173">
    <property type="component" value="Unassembled WGS sequence"/>
</dbReference>